<dbReference type="EMBL" id="JANPWB010000002">
    <property type="protein sequence ID" value="KAJ1204869.1"/>
    <property type="molecule type" value="Genomic_DNA"/>
</dbReference>
<evidence type="ECO:0000313" key="3">
    <source>
        <dbReference type="Proteomes" id="UP001066276"/>
    </source>
</evidence>
<feature type="compositionally biased region" description="Low complexity" evidence="1">
    <location>
        <begin position="119"/>
        <end position="128"/>
    </location>
</feature>
<protein>
    <submittedName>
        <fullName evidence="2">Uncharacterized protein</fullName>
    </submittedName>
</protein>
<feature type="region of interest" description="Disordered" evidence="1">
    <location>
        <begin position="1"/>
        <end position="56"/>
    </location>
</feature>
<proteinExistence type="predicted"/>
<keyword evidence="3" id="KW-1185">Reference proteome</keyword>
<evidence type="ECO:0000313" key="2">
    <source>
        <dbReference type="EMBL" id="KAJ1204869.1"/>
    </source>
</evidence>
<reference evidence="2" key="1">
    <citation type="journal article" date="2022" name="bioRxiv">
        <title>Sequencing and chromosome-scale assembly of the giantPleurodeles waltlgenome.</title>
        <authorList>
            <person name="Brown T."/>
            <person name="Elewa A."/>
            <person name="Iarovenko S."/>
            <person name="Subramanian E."/>
            <person name="Araus A.J."/>
            <person name="Petzold A."/>
            <person name="Susuki M."/>
            <person name="Suzuki K.-i.T."/>
            <person name="Hayashi T."/>
            <person name="Toyoda A."/>
            <person name="Oliveira C."/>
            <person name="Osipova E."/>
            <person name="Leigh N.D."/>
            <person name="Simon A."/>
            <person name="Yun M.H."/>
        </authorList>
    </citation>
    <scope>NUCLEOTIDE SEQUENCE</scope>
    <source>
        <strain evidence="2">20211129_DDA</strain>
        <tissue evidence="2">Liver</tissue>
    </source>
</reference>
<accession>A0AAV7VVN8</accession>
<evidence type="ECO:0000256" key="1">
    <source>
        <dbReference type="SAM" id="MobiDB-lite"/>
    </source>
</evidence>
<feature type="region of interest" description="Disordered" evidence="1">
    <location>
        <begin position="107"/>
        <end position="128"/>
    </location>
</feature>
<sequence>MASPLAQDPLCPQQEAIKQTPTQVDPGHSSASMRAGRLRQVEDPQATPGGNCKLGRVPQPVQRPIGVFTFLSCGAVVSPVFPRPGTEADVVRHCVVRGDAQVRLRAPSSRQLGRELAAGRKAPGRAPA</sequence>
<gene>
    <name evidence="2" type="ORF">NDU88_000307</name>
</gene>
<name>A0AAV7VVN8_PLEWA</name>
<dbReference type="Proteomes" id="UP001066276">
    <property type="component" value="Chromosome 1_2"/>
</dbReference>
<comment type="caution">
    <text evidence="2">The sequence shown here is derived from an EMBL/GenBank/DDBJ whole genome shotgun (WGS) entry which is preliminary data.</text>
</comment>
<dbReference type="AlphaFoldDB" id="A0AAV7VVN8"/>
<organism evidence="2 3">
    <name type="scientific">Pleurodeles waltl</name>
    <name type="common">Iberian ribbed newt</name>
    <dbReference type="NCBI Taxonomy" id="8319"/>
    <lineage>
        <taxon>Eukaryota</taxon>
        <taxon>Metazoa</taxon>
        <taxon>Chordata</taxon>
        <taxon>Craniata</taxon>
        <taxon>Vertebrata</taxon>
        <taxon>Euteleostomi</taxon>
        <taxon>Amphibia</taxon>
        <taxon>Batrachia</taxon>
        <taxon>Caudata</taxon>
        <taxon>Salamandroidea</taxon>
        <taxon>Salamandridae</taxon>
        <taxon>Pleurodelinae</taxon>
        <taxon>Pleurodeles</taxon>
    </lineage>
</organism>